<evidence type="ECO:0000313" key="1">
    <source>
        <dbReference type="EMBL" id="GBP27085.1"/>
    </source>
</evidence>
<organism evidence="1 2">
    <name type="scientific">Eumeta variegata</name>
    <name type="common">Bagworm moth</name>
    <name type="synonym">Eumeta japonica</name>
    <dbReference type="NCBI Taxonomy" id="151549"/>
    <lineage>
        <taxon>Eukaryota</taxon>
        <taxon>Metazoa</taxon>
        <taxon>Ecdysozoa</taxon>
        <taxon>Arthropoda</taxon>
        <taxon>Hexapoda</taxon>
        <taxon>Insecta</taxon>
        <taxon>Pterygota</taxon>
        <taxon>Neoptera</taxon>
        <taxon>Endopterygota</taxon>
        <taxon>Lepidoptera</taxon>
        <taxon>Glossata</taxon>
        <taxon>Ditrysia</taxon>
        <taxon>Tineoidea</taxon>
        <taxon>Psychidae</taxon>
        <taxon>Oiketicinae</taxon>
        <taxon>Eumeta</taxon>
    </lineage>
</organism>
<dbReference type="AlphaFoldDB" id="A0A4C1UKY3"/>
<accession>A0A4C1UKY3</accession>
<dbReference type="EMBL" id="BGZK01000189">
    <property type="protein sequence ID" value="GBP27085.1"/>
    <property type="molecule type" value="Genomic_DNA"/>
</dbReference>
<comment type="caution">
    <text evidence="1">The sequence shown here is derived from an EMBL/GenBank/DDBJ whole genome shotgun (WGS) entry which is preliminary data.</text>
</comment>
<name>A0A4C1UKY3_EUMVA</name>
<evidence type="ECO:0000313" key="2">
    <source>
        <dbReference type="Proteomes" id="UP000299102"/>
    </source>
</evidence>
<reference evidence="1 2" key="1">
    <citation type="journal article" date="2019" name="Commun. Biol.">
        <title>The bagworm genome reveals a unique fibroin gene that provides high tensile strength.</title>
        <authorList>
            <person name="Kono N."/>
            <person name="Nakamura H."/>
            <person name="Ohtoshi R."/>
            <person name="Tomita M."/>
            <person name="Numata K."/>
            <person name="Arakawa K."/>
        </authorList>
    </citation>
    <scope>NUCLEOTIDE SEQUENCE [LARGE SCALE GENOMIC DNA]</scope>
</reference>
<protein>
    <submittedName>
        <fullName evidence="1">Uncharacterized protein</fullName>
    </submittedName>
</protein>
<gene>
    <name evidence="1" type="ORF">EVAR_16754_1</name>
</gene>
<sequence>MKKGEIGLEHRRGIREARATSGLPAELFGALKISNPIGILLKHKVSAGSSILGYGPLRQRLRLGLVSLARADVFTSSICEMWGHFRTPRAQTTGP</sequence>
<dbReference type="Proteomes" id="UP000299102">
    <property type="component" value="Unassembled WGS sequence"/>
</dbReference>
<proteinExistence type="predicted"/>
<keyword evidence="2" id="KW-1185">Reference proteome</keyword>